<evidence type="ECO:0000256" key="3">
    <source>
        <dbReference type="ARBA" id="ARBA00022777"/>
    </source>
</evidence>
<evidence type="ECO:0000256" key="2">
    <source>
        <dbReference type="ARBA" id="ARBA00022679"/>
    </source>
</evidence>
<dbReference type="InterPro" id="IPR011611">
    <property type="entry name" value="PfkB_dom"/>
</dbReference>
<sequence length="340" mass="35374">MPNPPANPILDLVGVGAPIMDLVASVPDSFLSEAGGEKGGMVMIDATEMRRLVGKLPLPPAITNGGSAANTTYNAARLGLRTAFVGKLGNDALADDYRARFAAAAVGTGRFKRGLLPNACCLNLTTPDTQRTMRTCLGAHATLSPSEITPADFAGARHAHIEGFVVFNRDLADAIVNAARAAGCTISLDLASFEVVRGARDWLLPQLGRGIDVVFANEDEIRALFPDAQDAADYAAHARRLASFGGVAAVKLGRDGAWIARGKELHRIAPVSVADAIDSNGAGDAWAAGFLAGWLRGRPLPECGKLASLLGAETVRHMGPLIPAAHWPAIATKAAAHLPS</sequence>
<dbReference type="EMBL" id="LRRQ01000053">
    <property type="protein sequence ID" value="OAM90673.1"/>
    <property type="molecule type" value="Genomic_DNA"/>
</dbReference>
<evidence type="ECO:0000313" key="6">
    <source>
        <dbReference type="Proteomes" id="UP000078486"/>
    </source>
</evidence>
<protein>
    <submittedName>
        <fullName evidence="5">Ribokinase</fullName>
    </submittedName>
</protein>
<dbReference type="AlphaFoldDB" id="A0A178ILA9"/>
<accession>A0A178ILA9</accession>
<dbReference type="PANTHER" id="PTHR43320:SF1">
    <property type="entry name" value="OS01G0105900 PROTEIN"/>
    <property type="match status" value="1"/>
</dbReference>
<organism evidence="5 6">
    <name type="scientific">Termitidicoccus mucosus</name>
    <dbReference type="NCBI Taxonomy" id="1184151"/>
    <lineage>
        <taxon>Bacteria</taxon>
        <taxon>Pseudomonadati</taxon>
        <taxon>Verrucomicrobiota</taxon>
        <taxon>Opitutia</taxon>
        <taxon>Opitutales</taxon>
        <taxon>Opitutaceae</taxon>
        <taxon>Termitidicoccus</taxon>
    </lineage>
</organism>
<dbReference type="Pfam" id="PF00294">
    <property type="entry name" value="PfkB"/>
    <property type="match status" value="1"/>
</dbReference>
<evidence type="ECO:0000313" key="5">
    <source>
        <dbReference type="EMBL" id="OAM90673.1"/>
    </source>
</evidence>
<dbReference type="PANTHER" id="PTHR43320">
    <property type="entry name" value="SUGAR KINASE"/>
    <property type="match status" value="1"/>
</dbReference>
<dbReference type="InterPro" id="IPR029056">
    <property type="entry name" value="Ribokinase-like"/>
</dbReference>
<keyword evidence="2" id="KW-0808">Transferase</keyword>
<dbReference type="STRING" id="1184151.AW736_07060"/>
<evidence type="ECO:0000256" key="1">
    <source>
        <dbReference type="ARBA" id="ARBA00010688"/>
    </source>
</evidence>
<feature type="domain" description="Carbohydrate kinase PfkB" evidence="4">
    <location>
        <begin position="63"/>
        <end position="322"/>
    </location>
</feature>
<dbReference type="CDD" id="cd01168">
    <property type="entry name" value="adenosine_kinase"/>
    <property type="match status" value="1"/>
</dbReference>
<comment type="caution">
    <text evidence="5">The sequence shown here is derived from an EMBL/GenBank/DDBJ whole genome shotgun (WGS) entry which is preliminary data.</text>
</comment>
<dbReference type="Gene3D" id="3.40.1190.20">
    <property type="match status" value="1"/>
</dbReference>
<proteinExistence type="inferred from homology"/>
<dbReference type="RefSeq" id="WP_068769476.1">
    <property type="nucleotide sequence ID" value="NZ_CP109796.1"/>
</dbReference>
<dbReference type="PROSITE" id="PS00584">
    <property type="entry name" value="PFKB_KINASES_2"/>
    <property type="match status" value="1"/>
</dbReference>
<comment type="similarity">
    <text evidence="1">Belongs to the carbohydrate kinase PfkB family.</text>
</comment>
<gene>
    <name evidence="5" type="ORF">AW736_07060</name>
</gene>
<dbReference type="SUPFAM" id="SSF53613">
    <property type="entry name" value="Ribokinase-like"/>
    <property type="match status" value="1"/>
</dbReference>
<dbReference type="OrthoDB" id="9775849at2"/>
<dbReference type="InterPro" id="IPR002173">
    <property type="entry name" value="Carboh/pur_kinase_PfkB_CS"/>
</dbReference>
<dbReference type="GO" id="GO:0016301">
    <property type="term" value="F:kinase activity"/>
    <property type="evidence" value="ECO:0007669"/>
    <property type="project" value="UniProtKB-KW"/>
</dbReference>
<name>A0A178ILA9_9BACT</name>
<dbReference type="InterPro" id="IPR052700">
    <property type="entry name" value="Carb_kinase_PfkB-like"/>
</dbReference>
<evidence type="ECO:0000259" key="4">
    <source>
        <dbReference type="Pfam" id="PF00294"/>
    </source>
</evidence>
<reference evidence="5 6" key="1">
    <citation type="submission" date="2016-01" db="EMBL/GenBank/DDBJ databases">
        <title>High potential of lignocellulose degradation of a new Verrucomicrobia species.</title>
        <authorList>
            <person name="Wang Y."/>
            <person name="Shi Y."/>
            <person name="Qiu Z."/>
            <person name="Liu S."/>
            <person name="Yang H."/>
        </authorList>
    </citation>
    <scope>NUCLEOTIDE SEQUENCE [LARGE SCALE GENOMIC DNA]</scope>
    <source>
        <strain evidence="5 6">TSB47</strain>
    </source>
</reference>
<keyword evidence="3 5" id="KW-0418">Kinase</keyword>
<dbReference type="Proteomes" id="UP000078486">
    <property type="component" value="Unassembled WGS sequence"/>
</dbReference>
<keyword evidence="6" id="KW-1185">Reference proteome</keyword>